<protein>
    <submittedName>
        <fullName evidence="1">Uncharacterized protein</fullName>
    </submittedName>
</protein>
<proteinExistence type="predicted"/>
<evidence type="ECO:0000313" key="1">
    <source>
        <dbReference type="EMBL" id="MBX41603.1"/>
    </source>
</evidence>
<dbReference type="AlphaFoldDB" id="A0A2P2NGM9"/>
<name>A0A2P2NGM9_RHIMU</name>
<dbReference type="EMBL" id="GGEC01061119">
    <property type="protein sequence ID" value="MBX41603.1"/>
    <property type="molecule type" value="Transcribed_RNA"/>
</dbReference>
<accession>A0A2P2NGM9</accession>
<organism evidence="1">
    <name type="scientific">Rhizophora mucronata</name>
    <name type="common">Asiatic mangrove</name>
    <dbReference type="NCBI Taxonomy" id="61149"/>
    <lineage>
        <taxon>Eukaryota</taxon>
        <taxon>Viridiplantae</taxon>
        <taxon>Streptophyta</taxon>
        <taxon>Embryophyta</taxon>
        <taxon>Tracheophyta</taxon>
        <taxon>Spermatophyta</taxon>
        <taxon>Magnoliopsida</taxon>
        <taxon>eudicotyledons</taxon>
        <taxon>Gunneridae</taxon>
        <taxon>Pentapetalae</taxon>
        <taxon>rosids</taxon>
        <taxon>fabids</taxon>
        <taxon>Malpighiales</taxon>
        <taxon>Rhizophoraceae</taxon>
        <taxon>Rhizophora</taxon>
    </lineage>
</organism>
<sequence>MSEENIYLPMMFMGTVQSNSDPKRTMLMLTVQVLTTPSHTCNREAPPSLFLTQLDNPSLLITCNEIERFIAVEIDSSNTFFS</sequence>
<reference evidence="1" key="1">
    <citation type="submission" date="2018-02" db="EMBL/GenBank/DDBJ databases">
        <title>Rhizophora mucronata_Transcriptome.</title>
        <authorList>
            <person name="Meera S.P."/>
            <person name="Sreeshan A."/>
            <person name="Augustine A."/>
        </authorList>
    </citation>
    <scope>NUCLEOTIDE SEQUENCE</scope>
    <source>
        <tissue evidence="1">Leaf</tissue>
    </source>
</reference>